<feature type="compositionally biased region" description="Low complexity" evidence="3">
    <location>
        <begin position="810"/>
        <end position="831"/>
    </location>
</feature>
<evidence type="ECO:0000256" key="2">
    <source>
        <dbReference type="SAM" id="Coils"/>
    </source>
</evidence>
<evidence type="ECO:0000256" key="1">
    <source>
        <dbReference type="ARBA" id="ARBA00005627"/>
    </source>
</evidence>
<protein>
    <recommendedName>
        <fullName evidence="4">Centromere protein J C-terminal domain-containing protein</fullName>
    </recommendedName>
</protein>
<dbReference type="Gene3D" id="1.20.5.1700">
    <property type="match status" value="1"/>
</dbReference>
<organism evidence="5 6">
    <name type="scientific">Calicophoron daubneyi</name>
    <name type="common">Rumen fluke</name>
    <name type="synonym">Paramphistomum daubneyi</name>
    <dbReference type="NCBI Taxonomy" id="300641"/>
    <lineage>
        <taxon>Eukaryota</taxon>
        <taxon>Metazoa</taxon>
        <taxon>Spiralia</taxon>
        <taxon>Lophotrochozoa</taxon>
        <taxon>Platyhelminthes</taxon>
        <taxon>Trematoda</taxon>
        <taxon>Digenea</taxon>
        <taxon>Plagiorchiida</taxon>
        <taxon>Pronocephalata</taxon>
        <taxon>Paramphistomoidea</taxon>
        <taxon>Paramphistomidae</taxon>
        <taxon>Calicophoron</taxon>
    </lineage>
</organism>
<proteinExistence type="inferred from homology"/>
<feature type="domain" description="Centromere protein J C-terminal" evidence="4">
    <location>
        <begin position="1147"/>
        <end position="1175"/>
    </location>
</feature>
<accession>A0AAV2SZV4</accession>
<dbReference type="InterPro" id="IPR009852">
    <property type="entry name" value="CENPJ_C_dom"/>
</dbReference>
<dbReference type="InterPro" id="IPR047002">
    <property type="entry name" value="Tcp10_C_sf"/>
</dbReference>
<feature type="compositionally biased region" description="Low complexity" evidence="3">
    <location>
        <begin position="201"/>
        <end position="211"/>
    </location>
</feature>
<dbReference type="EMBL" id="CAXLJL010000068">
    <property type="protein sequence ID" value="CAL5130520.1"/>
    <property type="molecule type" value="Genomic_DNA"/>
</dbReference>
<feature type="coiled-coil region" evidence="2">
    <location>
        <begin position="651"/>
        <end position="688"/>
    </location>
</feature>
<keyword evidence="2" id="KW-0175">Coiled coil</keyword>
<feature type="compositionally biased region" description="Polar residues" evidence="3">
    <location>
        <begin position="60"/>
        <end position="69"/>
    </location>
</feature>
<dbReference type="AlphaFoldDB" id="A0AAV2SZV4"/>
<dbReference type="GO" id="GO:0015631">
    <property type="term" value="F:tubulin binding"/>
    <property type="evidence" value="ECO:0007669"/>
    <property type="project" value="TreeGrafter"/>
</dbReference>
<dbReference type="Pfam" id="PF07202">
    <property type="entry name" value="Tcp10_C"/>
    <property type="match status" value="3"/>
</dbReference>
<feature type="compositionally biased region" description="Basic and acidic residues" evidence="3">
    <location>
        <begin position="832"/>
        <end position="846"/>
    </location>
</feature>
<dbReference type="Proteomes" id="UP001497525">
    <property type="component" value="Unassembled WGS sequence"/>
</dbReference>
<feature type="domain" description="Centromere protein J C-terminal" evidence="4">
    <location>
        <begin position="1010"/>
        <end position="1041"/>
    </location>
</feature>
<feature type="compositionally biased region" description="Basic and acidic residues" evidence="3">
    <location>
        <begin position="943"/>
        <end position="960"/>
    </location>
</feature>
<feature type="region of interest" description="Disordered" evidence="3">
    <location>
        <begin position="201"/>
        <end position="228"/>
    </location>
</feature>
<feature type="region of interest" description="Disordered" evidence="3">
    <location>
        <begin position="476"/>
        <end position="606"/>
    </location>
</feature>
<gene>
    <name evidence="5" type="ORF">CDAUBV1_LOCUS2584</name>
</gene>
<feature type="region of interest" description="Disordered" evidence="3">
    <location>
        <begin position="356"/>
        <end position="377"/>
    </location>
</feature>
<evidence type="ECO:0000259" key="4">
    <source>
        <dbReference type="Pfam" id="PF07202"/>
    </source>
</evidence>
<feature type="compositionally biased region" description="Polar residues" evidence="3">
    <location>
        <begin position="496"/>
        <end position="509"/>
    </location>
</feature>
<dbReference type="GO" id="GO:0060271">
    <property type="term" value="P:cilium assembly"/>
    <property type="evidence" value="ECO:0007669"/>
    <property type="project" value="TreeGrafter"/>
</dbReference>
<feature type="region of interest" description="Disordered" evidence="3">
    <location>
        <begin position="797"/>
        <end position="1005"/>
    </location>
</feature>
<comment type="caution">
    <text evidence="5">The sequence shown here is derived from an EMBL/GenBank/DDBJ whole genome shotgun (WGS) entry which is preliminary data.</text>
</comment>
<feature type="compositionally biased region" description="Polar residues" evidence="3">
    <location>
        <begin position="115"/>
        <end position="130"/>
    </location>
</feature>
<feature type="region of interest" description="Disordered" evidence="3">
    <location>
        <begin position="60"/>
        <end position="89"/>
    </location>
</feature>
<evidence type="ECO:0000313" key="5">
    <source>
        <dbReference type="EMBL" id="CAL5130520.1"/>
    </source>
</evidence>
<feature type="compositionally biased region" description="Polar residues" evidence="3">
    <location>
        <begin position="850"/>
        <end position="867"/>
    </location>
</feature>
<feature type="compositionally biased region" description="Low complexity" evidence="3">
    <location>
        <begin position="877"/>
        <end position="886"/>
    </location>
</feature>
<reference evidence="5" key="1">
    <citation type="submission" date="2024-06" db="EMBL/GenBank/DDBJ databases">
        <authorList>
            <person name="Liu X."/>
            <person name="Lenzi L."/>
            <person name="Haldenby T S."/>
            <person name="Uol C."/>
        </authorList>
    </citation>
    <scope>NUCLEOTIDE SEQUENCE</scope>
</reference>
<feature type="compositionally biased region" description="Polar residues" evidence="3">
    <location>
        <begin position="356"/>
        <end position="369"/>
    </location>
</feature>
<dbReference type="GO" id="GO:0061511">
    <property type="term" value="P:centriole elongation"/>
    <property type="evidence" value="ECO:0007669"/>
    <property type="project" value="TreeGrafter"/>
</dbReference>
<feature type="domain" description="Centromere protein J C-terminal" evidence="4">
    <location>
        <begin position="1062"/>
        <end position="1097"/>
    </location>
</feature>
<dbReference type="Gene3D" id="2.60.450.20">
    <property type="match status" value="1"/>
</dbReference>
<dbReference type="InterPro" id="IPR026581">
    <property type="entry name" value="TCP10L/CENPJ"/>
</dbReference>
<dbReference type="GO" id="GO:0005813">
    <property type="term" value="C:centrosome"/>
    <property type="evidence" value="ECO:0007669"/>
    <property type="project" value="TreeGrafter"/>
</dbReference>
<dbReference type="PANTHER" id="PTHR10331">
    <property type="entry name" value="T COMPLEX PROTEIN 10"/>
    <property type="match status" value="1"/>
</dbReference>
<sequence length="1229" mass="135368">MSEYASSHAIFNPSESWIHRAGVKLKYTPEDTLKSAIFQREEIAGIECSDGETIRISTENNNHFPTEATTTKDRGVLGGSSEVIGSQDGSLPLRELQSSTARQCDDSTYERAPGSLSSIHTVPSGGSSLVDSIPEQSKKSGTRRKVPAKPAPFLKRRQGMAAWCSKIRRQGLPVRDPAHELQNKRRGIITEEFPRNCSLGSLSSSAKTSSLDRAPVRSEGETVSSCKGPAKKQVNDLWCGLVHRRRANSLVKGENESRSGRDGGDFTFPPPPCTFNGTFKAVEFHTNPSPRKLNDSDSKQMDVGDLEEFEMLEEMAENSSFSSITTSFVSKLGRTCLKDRIRRAEDKLGKLTATQSADCDGSNAVSMRPSSCARDDLSSGAIQTLKRSRSERVPERSILPILDKYRSQHTSERYSAGNSDRATDSILADLSQVKTTRKVSRLHIVQSCSPAANEKMGDVSPPRTLRELDTHYVPKSSLEKCDGSSARGSVEFDDANSWSGSGADLSNSVGKKRLSPALDVPSPDRSSQPSPRQPDVVPEAPPVQTERQLFRPEEPTKSNPSSTGHTLTTVTRSRTSSFQSSPVRRLSRPSSSRSPSASKSPCAARTHCTPSYEDELITLADDMVNQLRREPSATSPIRPDLNTPTALRQWIHRLESEVRRFKVENASLTKMKSEREESMRRLEQETKRFELYKAKEAKAFNEYKEAEMRKIRKERRVLDEYSRALKSTPSRKDREEIDRLKEELQESRNEINKREVRWHAAMTRLRSRIEELESERDQLKTRINRLLEERINLQERLTQSQGNVGGSVGSRGSQGRPTLSSTSSLRQSSKPSSEDSIRNRSPENARRIKQQQYVSSCRLSNRPNSHISGGHLPLALRSSRSTTSSTPGRVVGENSTIGQTPRREPSIASQRASDSGAGTRESLNSGGYFTGDDESVSVGSAGRSEEKGNKKLVNEGDVFGRHTPGIPPALSPLAPSSQDSSKVVVPAVSCSDESNEQLPVPGTAASGTILRTVKHPDGSREQTYSNGAVVVSYANGSVKEVFPGGTTVVVSLFNGDIKRTLPDGRVIYHYAADGTVQITYPNGTEEINYADGRQEVIHPGRSENKTTDRNRGEAKTVQFFRRLPNGDREINLPNGQREVHSTSGVKCRIYPDGTTKTVFPDGRHETRYASGRLRVKDAQGNLVLDTRLPPSTRGLPLPPGNLPTSLQANPMKVSDSHQEGLKCETSVFN</sequence>
<feature type="compositionally biased region" description="Low complexity" evidence="3">
    <location>
        <begin position="561"/>
        <end position="601"/>
    </location>
</feature>
<comment type="similarity">
    <text evidence="1">Belongs to the TCP10 family.</text>
</comment>
<feature type="compositionally biased region" description="Low complexity" evidence="3">
    <location>
        <begin position="519"/>
        <end position="538"/>
    </location>
</feature>
<name>A0AAV2SZV4_CALDB</name>
<feature type="region of interest" description="Disordered" evidence="3">
    <location>
        <begin position="106"/>
        <end position="148"/>
    </location>
</feature>
<evidence type="ECO:0000256" key="3">
    <source>
        <dbReference type="SAM" id="MobiDB-lite"/>
    </source>
</evidence>
<evidence type="ECO:0000313" key="6">
    <source>
        <dbReference type="Proteomes" id="UP001497525"/>
    </source>
</evidence>
<dbReference type="GO" id="GO:0005814">
    <property type="term" value="C:centriole"/>
    <property type="evidence" value="ECO:0007669"/>
    <property type="project" value="TreeGrafter"/>
</dbReference>
<dbReference type="PANTHER" id="PTHR10331:SF6">
    <property type="entry name" value="SPINDLE ASSEMBLY ABNORMAL 4"/>
    <property type="match status" value="1"/>
</dbReference>